<feature type="transmembrane region" description="Helical" evidence="2">
    <location>
        <begin position="7"/>
        <end position="24"/>
    </location>
</feature>
<evidence type="ECO:0000256" key="1">
    <source>
        <dbReference type="SAM" id="MobiDB-lite"/>
    </source>
</evidence>
<keyword evidence="2" id="KW-0472">Membrane</keyword>
<sequence>MKKGILIFHYILCVVMSTVMYYDITTCVANTNSFKKRKFRPHRDLSCSDYEKAEKNENVVKVRNPVIEQIKTPYFVNIADRKNSRLTNIILEKFTGPYFLNIANEYNLNTSNKIVSRVTRPNAENIIKLNFENFTREKCPNVTREKSPNITSEKESTSNIPKTKRFEKSKFQKLRDNITLSLSKKKSSNNKFMSKFLLPILQVVQGNLRECGKKNNVEREQTEESSDEWKQQQFRNWMNKLDDDYKAWNDSLKDDKKEWVNQKESVFQNLLKKININLLEWNKATLKEINRNKIVLNDLNSKEQWNKWFDIIWKPYNRQTWLDILDSYDKIRSQWQSNQWKKWKAQKMTEWMLQKWKVEEEEKWEQWESKKWAKYFQRAKKKEWIRWIKRNERENAEINNWIRNKEELSLQRDDWIEWDKWKARKIIALDKNLDSLKNKWIAEEKWKVFTSVSSEQREGKKNVE</sequence>
<evidence type="ECO:0000256" key="2">
    <source>
        <dbReference type="SAM" id="Phobius"/>
    </source>
</evidence>
<dbReference type="InterPro" id="IPR022089">
    <property type="entry name" value="Plasmodium-antigen_C"/>
</dbReference>
<name>A0A1Y1JD82_PLAGO</name>
<feature type="region of interest" description="Disordered" evidence="1">
    <location>
        <begin position="140"/>
        <end position="161"/>
    </location>
</feature>
<dbReference type="OrthoDB" id="387372at2759"/>
<protein>
    <submittedName>
        <fullName evidence="4">Tryptophan-rich antigen</fullName>
    </submittedName>
</protein>
<evidence type="ECO:0000259" key="3">
    <source>
        <dbReference type="Pfam" id="PF12319"/>
    </source>
</evidence>
<keyword evidence="2" id="KW-1133">Transmembrane helix</keyword>
<comment type="caution">
    <text evidence="4">The sequence shown here is derived from an EMBL/GenBank/DDBJ whole genome shotgun (WGS) entry which is preliminary data.</text>
</comment>
<keyword evidence="5" id="KW-1185">Reference proteome</keyword>
<feature type="compositionally biased region" description="Basic and acidic residues" evidence="1">
    <location>
        <begin position="140"/>
        <end position="156"/>
    </location>
</feature>
<feature type="domain" description="Tryptophan/threonine-rich plasmodium antigen C-terminal" evidence="3">
    <location>
        <begin position="233"/>
        <end position="449"/>
    </location>
</feature>
<dbReference type="GeneID" id="39747159"/>
<organism evidence="4 5">
    <name type="scientific">Plasmodium gonderi</name>
    <dbReference type="NCBI Taxonomy" id="77519"/>
    <lineage>
        <taxon>Eukaryota</taxon>
        <taxon>Sar</taxon>
        <taxon>Alveolata</taxon>
        <taxon>Apicomplexa</taxon>
        <taxon>Aconoidasida</taxon>
        <taxon>Haemosporida</taxon>
        <taxon>Plasmodiidae</taxon>
        <taxon>Plasmodium</taxon>
        <taxon>Plasmodium (Plasmodium)</taxon>
    </lineage>
</organism>
<dbReference type="Pfam" id="PF12319">
    <property type="entry name" value="TryThrA_C"/>
    <property type="match status" value="1"/>
</dbReference>
<proteinExistence type="predicted"/>
<dbReference type="RefSeq" id="XP_028543035.1">
    <property type="nucleotide sequence ID" value="XM_028687234.1"/>
</dbReference>
<reference evidence="5" key="1">
    <citation type="submission" date="2017-04" db="EMBL/GenBank/DDBJ databases">
        <title>Plasmodium gonderi genome.</title>
        <authorList>
            <person name="Arisue N."/>
            <person name="Honma H."/>
            <person name="Kawai S."/>
            <person name="Tougan T."/>
            <person name="Tanabe K."/>
            <person name="Horii T."/>
        </authorList>
    </citation>
    <scope>NUCLEOTIDE SEQUENCE [LARGE SCALE GENOMIC DNA]</scope>
    <source>
        <strain evidence="5">ATCC 30045</strain>
    </source>
</reference>
<keyword evidence="2" id="KW-0812">Transmembrane</keyword>
<accession>A0A1Y1JD82</accession>
<dbReference type="EMBL" id="BDQF01000009">
    <property type="protein sequence ID" value="GAW80446.1"/>
    <property type="molecule type" value="Genomic_DNA"/>
</dbReference>
<gene>
    <name evidence="4" type="ORF">PGO_080100</name>
</gene>
<dbReference type="AlphaFoldDB" id="A0A1Y1JD82"/>
<dbReference type="Proteomes" id="UP000195521">
    <property type="component" value="Unassembled WGS sequence"/>
</dbReference>
<evidence type="ECO:0000313" key="4">
    <source>
        <dbReference type="EMBL" id="GAW80446.1"/>
    </source>
</evidence>
<evidence type="ECO:0000313" key="5">
    <source>
        <dbReference type="Proteomes" id="UP000195521"/>
    </source>
</evidence>